<sequence length="399" mass="45832">MHVVDLVPKKYDSVLPDYFEVVRNNSLYDELYKEIYSVADAPMLSKKELMSILKTKFKLHDQNTGVYLVRSGGSTQEPLVFPVDIQENQDQRIAMAKELVKNNFFTSKTVALNIFGYSDMYRTAAIMDDILEKCNATTLSLSAHASYDDMLQATNYFNPNFILGTPSKLLCFAKFLEEKKIQLQVKNLFYAGEFLRPSQQKLLKKTLGYEQVYSMYGSAETGIWAWSDVTKRPSLFSVLEGVVVEIIDPDANGYGIIAVTNTFRKRFPVFRYAIGDLGRWVDIDGDSFLELKSRETKSFIVGEQHYNLDQIAFFTQQAEAFQLQLSYNKKLQEVIRLLVVQEVVDKQNPDLIKTITEGLHQLFHYNEKFMQVEVLLVALDELYIDPNTTKTPLLVDLRN</sequence>
<dbReference type="OrthoDB" id="580775at2"/>
<dbReference type="InterPro" id="IPR042099">
    <property type="entry name" value="ANL_N_sf"/>
</dbReference>
<organism evidence="1 2">
    <name type="scientific">Flavobacterium succinicans</name>
    <dbReference type="NCBI Taxonomy" id="29536"/>
    <lineage>
        <taxon>Bacteria</taxon>
        <taxon>Pseudomonadati</taxon>
        <taxon>Bacteroidota</taxon>
        <taxon>Flavobacteriia</taxon>
        <taxon>Flavobacteriales</taxon>
        <taxon>Flavobacteriaceae</taxon>
        <taxon>Flavobacterium</taxon>
    </lineage>
</organism>
<dbReference type="Gene3D" id="3.40.50.12780">
    <property type="entry name" value="N-terminal domain of ligase-like"/>
    <property type="match status" value="1"/>
</dbReference>
<protein>
    <submittedName>
        <fullName evidence="1">AMP-binding enzyme</fullName>
    </submittedName>
</protein>
<dbReference type="PATRIC" id="fig|29536.5.peg.2557"/>
<evidence type="ECO:0000313" key="1">
    <source>
        <dbReference type="EMBL" id="OAZ03212.1"/>
    </source>
</evidence>
<gene>
    <name evidence="1" type="ORF">FLB_24580</name>
</gene>
<dbReference type="EMBL" id="JMTM01000065">
    <property type="protein sequence ID" value="OAZ03212.1"/>
    <property type="molecule type" value="Genomic_DNA"/>
</dbReference>
<proteinExistence type="predicted"/>
<reference evidence="1 2" key="1">
    <citation type="submission" date="2016-06" db="EMBL/GenBank/DDBJ databases">
        <title>Draft genome sequence of Flavobacterium succinicans strain DD5b.</title>
        <authorList>
            <person name="Poehlein A."/>
            <person name="Daniel R."/>
            <person name="Simeonova D.D."/>
        </authorList>
    </citation>
    <scope>NUCLEOTIDE SEQUENCE [LARGE SCALE GENOMIC DNA]</scope>
    <source>
        <strain evidence="1 2">DD5b</strain>
    </source>
</reference>
<dbReference type="RefSeq" id="WP_064716218.1">
    <property type="nucleotide sequence ID" value="NZ_JMTM01000065.1"/>
</dbReference>
<dbReference type="PANTHER" id="PTHR43845:SF1">
    <property type="entry name" value="BLR5969 PROTEIN"/>
    <property type="match status" value="1"/>
</dbReference>
<dbReference type="SUPFAM" id="SSF56801">
    <property type="entry name" value="Acetyl-CoA synthetase-like"/>
    <property type="match status" value="1"/>
</dbReference>
<dbReference type="PANTHER" id="PTHR43845">
    <property type="entry name" value="BLR5969 PROTEIN"/>
    <property type="match status" value="1"/>
</dbReference>
<name>A0A199XP83_9FLAO</name>
<dbReference type="AlphaFoldDB" id="A0A199XP83"/>
<dbReference type="Proteomes" id="UP000093807">
    <property type="component" value="Unassembled WGS sequence"/>
</dbReference>
<comment type="caution">
    <text evidence="1">The sequence shown here is derived from an EMBL/GenBank/DDBJ whole genome shotgun (WGS) entry which is preliminary data.</text>
</comment>
<evidence type="ECO:0000313" key="2">
    <source>
        <dbReference type="Proteomes" id="UP000093807"/>
    </source>
</evidence>
<keyword evidence="2" id="KW-1185">Reference proteome</keyword>
<accession>A0A199XP83</accession>